<dbReference type="PANTHER" id="PTHR33164:SF99">
    <property type="entry name" value="MARR FAMILY REGULATORY PROTEIN"/>
    <property type="match status" value="1"/>
</dbReference>
<keyword evidence="3" id="KW-0804">Transcription</keyword>
<evidence type="ECO:0000313" key="5">
    <source>
        <dbReference type="EMBL" id="NYJ33698.1"/>
    </source>
</evidence>
<proteinExistence type="predicted"/>
<dbReference type="SMART" id="SM00347">
    <property type="entry name" value="HTH_MARR"/>
    <property type="match status" value="1"/>
</dbReference>
<evidence type="ECO:0000256" key="3">
    <source>
        <dbReference type="ARBA" id="ARBA00023163"/>
    </source>
</evidence>
<dbReference type="InterPro" id="IPR036388">
    <property type="entry name" value="WH-like_DNA-bd_sf"/>
</dbReference>
<dbReference type="SUPFAM" id="SSF46785">
    <property type="entry name" value="Winged helix' DNA-binding domain"/>
    <property type="match status" value="1"/>
</dbReference>
<dbReference type="AlphaFoldDB" id="A0A7Z0EKD8"/>
<dbReference type="Gene3D" id="1.10.10.10">
    <property type="entry name" value="Winged helix-like DNA-binding domain superfamily/Winged helix DNA-binding domain"/>
    <property type="match status" value="1"/>
</dbReference>
<feature type="domain" description="HTH marR-type" evidence="4">
    <location>
        <begin position="1"/>
        <end position="133"/>
    </location>
</feature>
<keyword evidence="1" id="KW-0805">Transcription regulation</keyword>
<dbReference type="InterPro" id="IPR023187">
    <property type="entry name" value="Tscrpt_reg_MarR-type_CS"/>
</dbReference>
<dbReference type="EMBL" id="JACCFS010000001">
    <property type="protein sequence ID" value="NYJ33698.1"/>
    <property type="molecule type" value="Genomic_DNA"/>
</dbReference>
<dbReference type="GO" id="GO:0006950">
    <property type="term" value="P:response to stress"/>
    <property type="evidence" value="ECO:0007669"/>
    <property type="project" value="TreeGrafter"/>
</dbReference>
<dbReference type="InterPro" id="IPR000835">
    <property type="entry name" value="HTH_MarR-typ"/>
</dbReference>
<dbReference type="PRINTS" id="PR00598">
    <property type="entry name" value="HTHMARR"/>
</dbReference>
<dbReference type="Pfam" id="PF12802">
    <property type="entry name" value="MarR_2"/>
    <property type="match status" value="1"/>
</dbReference>
<keyword evidence="2 5" id="KW-0238">DNA-binding</keyword>
<comment type="caution">
    <text evidence="5">The sequence shown here is derived from an EMBL/GenBank/DDBJ whole genome shotgun (WGS) entry which is preliminary data.</text>
</comment>
<evidence type="ECO:0000259" key="4">
    <source>
        <dbReference type="PROSITE" id="PS50995"/>
    </source>
</evidence>
<dbReference type="InterPro" id="IPR039422">
    <property type="entry name" value="MarR/SlyA-like"/>
</dbReference>
<evidence type="ECO:0000313" key="6">
    <source>
        <dbReference type="Proteomes" id="UP000572051"/>
    </source>
</evidence>
<accession>A0A7Z0EKD8</accession>
<protein>
    <submittedName>
        <fullName evidence="5">DNA-binding MarR family transcriptional regulator</fullName>
    </submittedName>
</protein>
<name>A0A7Z0EKD8_9ACTN</name>
<dbReference type="GO" id="GO:0003677">
    <property type="term" value="F:DNA binding"/>
    <property type="evidence" value="ECO:0007669"/>
    <property type="project" value="UniProtKB-KW"/>
</dbReference>
<gene>
    <name evidence="5" type="ORF">HNR10_001579</name>
</gene>
<dbReference type="PROSITE" id="PS50995">
    <property type="entry name" value="HTH_MARR_2"/>
    <property type="match status" value="1"/>
</dbReference>
<dbReference type="GO" id="GO:0003700">
    <property type="term" value="F:DNA-binding transcription factor activity"/>
    <property type="evidence" value="ECO:0007669"/>
    <property type="project" value="InterPro"/>
</dbReference>
<dbReference type="PROSITE" id="PS01117">
    <property type="entry name" value="HTH_MARR_1"/>
    <property type="match status" value="1"/>
</dbReference>
<sequence>MFQMADPDPDLAEQWRQLMSCYHGTACALERELSQRHGLGLSEFETLDLLMKAPDCRRLVHELLASTHLTQSALSRTVARLEKRGLVTRSMCANDRRSVTVTPTEEGRSVHAEALPTHRAVLSEHLGARSTRA</sequence>
<dbReference type="InterPro" id="IPR036390">
    <property type="entry name" value="WH_DNA-bd_sf"/>
</dbReference>
<keyword evidence="6" id="KW-1185">Reference proteome</keyword>
<evidence type="ECO:0000256" key="2">
    <source>
        <dbReference type="ARBA" id="ARBA00023125"/>
    </source>
</evidence>
<reference evidence="5 6" key="1">
    <citation type="submission" date="2020-07" db="EMBL/GenBank/DDBJ databases">
        <title>Sequencing the genomes of 1000 actinobacteria strains.</title>
        <authorList>
            <person name="Klenk H.-P."/>
        </authorList>
    </citation>
    <scope>NUCLEOTIDE SEQUENCE [LARGE SCALE GENOMIC DNA]</scope>
    <source>
        <strain evidence="5 6">DSM 44442</strain>
    </source>
</reference>
<dbReference type="PANTHER" id="PTHR33164">
    <property type="entry name" value="TRANSCRIPTIONAL REGULATOR, MARR FAMILY"/>
    <property type="match status" value="1"/>
</dbReference>
<dbReference type="RefSeq" id="WP_246406108.1">
    <property type="nucleotide sequence ID" value="NZ_JACCFS010000001.1"/>
</dbReference>
<dbReference type="Proteomes" id="UP000572051">
    <property type="component" value="Unassembled WGS sequence"/>
</dbReference>
<organism evidence="5 6">
    <name type="scientific">Nocardiopsis aegyptia</name>
    <dbReference type="NCBI Taxonomy" id="220378"/>
    <lineage>
        <taxon>Bacteria</taxon>
        <taxon>Bacillati</taxon>
        <taxon>Actinomycetota</taxon>
        <taxon>Actinomycetes</taxon>
        <taxon>Streptosporangiales</taxon>
        <taxon>Nocardiopsidaceae</taxon>
        <taxon>Nocardiopsis</taxon>
    </lineage>
</organism>
<evidence type="ECO:0000256" key="1">
    <source>
        <dbReference type="ARBA" id="ARBA00023015"/>
    </source>
</evidence>